<evidence type="ECO:0000313" key="2">
    <source>
        <dbReference type="Proteomes" id="UP000324832"/>
    </source>
</evidence>
<evidence type="ECO:0000313" key="1">
    <source>
        <dbReference type="EMBL" id="VVD04966.1"/>
    </source>
</evidence>
<accession>A0A5E4R3N5</accession>
<keyword evidence="2" id="KW-1185">Reference proteome</keyword>
<organism evidence="1 2">
    <name type="scientific">Leptidea sinapis</name>
    <dbReference type="NCBI Taxonomy" id="189913"/>
    <lineage>
        <taxon>Eukaryota</taxon>
        <taxon>Metazoa</taxon>
        <taxon>Ecdysozoa</taxon>
        <taxon>Arthropoda</taxon>
        <taxon>Hexapoda</taxon>
        <taxon>Insecta</taxon>
        <taxon>Pterygota</taxon>
        <taxon>Neoptera</taxon>
        <taxon>Endopterygota</taxon>
        <taxon>Lepidoptera</taxon>
        <taxon>Glossata</taxon>
        <taxon>Ditrysia</taxon>
        <taxon>Papilionoidea</taxon>
        <taxon>Pieridae</taxon>
        <taxon>Dismorphiinae</taxon>
        <taxon>Leptidea</taxon>
    </lineage>
</organism>
<proteinExistence type="predicted"/>
<dbReference type="InterPro" id="IPR044925">
    <property type="entry name" value="His-Me_finger_sf"/>
</dbReference>
<sequence>IVWYMNNTQQDINFQVVYGEGNYTCVVSNVFGVITRTYIVTPNLNACKLNVQTDFKETQPLILGSNYLYPNYPILKGFVQIKEKEEIIMSCANDDLKYNGLTQVTTFDYLNVVPQWNFCGITVVNNAAVKSSVAIIQINIPFLTQQEAASHVRCKDICDQIEWLGDANWRDVNKGYTYCCGVIDFEEAFKYNNRFRDIHKVFRRIL</sequence>
<gene>
    <name evidence="1" type="ORF">LSINAPIS_LOCUS14607</name>
</gene>
<dbReference type="EMBL" id="FZQP02006916">
    <property type="protein sequence ID" value="VVD04966.1"/>
    <property type="molecule type" value="Genomic_DNA"/>
</dbReference>
<feature type="non-terminal residue" evidence="1">
    <location>
        <position position="1"/>
    </location>
</feature>
<protein>
    <submittedName>
        <fullName evidence="1">Uncharacterized protein</fullName>
    </submittedName>
</protein>
<dbReference type="AlphaFoldDB" id="A0A5E4R3N5"/>
<dbReference type="SUPFAM" id="SSF54060">
    <property type="entry name" value="His-Me finger endonucleases"/>
    <property type="match status" value="1"/>
</dbReference>
<dbReference type="Proteomes" id="UP000324832">
    <property type="component" value="Unassembled WGS sequence"/>
</dbReference>
<name>A0A5E4R3N5_9NEOP</name>
<reference evidence="1 2" key="1">
    <citation type="submission" date="2017-07" db="EMBL/GenBank/DDBJ databases">
        <authorList>
            <person name="Talla V."/>
            <person name="Backstrom N."/>
        </authorList>
    </citation>
    <scope>NUCLEOTIDE SEQUENCE [LARGE SCALE GENOMIC DNA]</scope>
</reference>